<feature type="transmembrane region" description="Helical" evidence="5">
    <location>
        <begin position="60"/>
        <end position="82"/>
    </location>
</feature>
<keyword evidence="8" id="KW-1185">Reference proteome</keyword>
<dbReference type="Pfam" id="PF08016">
    <property type="entry name" value="PKD_channel"/>
    <property type="match status" value="1"/>
</dbReference>
<evidence type="ECO:0000256" key="2">
    <source>
        <dbReference type="ARBA" id="ARBA00022692"/>
    </source>
</evidence>
<dbReference type="PANTHER" id="PTHR12127:SF7">
    <property type="entry name" value="SD02261P"/>
    <property type="match status" value="1"/>
</dbReference>
<keyword evidence="4 5" id="KW-0472">Membrane</keyword>
<comment type="subcellular location">
    <subcellularLocation>
        <location evidence="1">Membrane</location>
        <topology evidence="1">Multi-pass membrane protein</topology>
    </subcellularLocation>
</comment>
<evidence type="ECO:0000256" key="1">
    <source>
        <dbReference type="ARBA" id="ARBA00004141"/>
    </source>
</evidence>
<evidence type="ECO:0000313" key="8">
    <source>
        <dbReference type="Proteomes" id="UP000078046"/>
    </source>
</evidence>
<dbReference type="GO" id="GO:0005765">
    <property type="term" value="C:lysosomal membrane"/>
    <property type="evidence" value="ECO:0007669"/>
    <property type="project" value="TreeGrafter"/>
</dbReference>
<sequence>MKINMNINLTKSDQTVFLNGWFVGYITFDIISIVAIISIMFCRVIIMVTAKVAFPQICRFLMSAALIFLGYAISGRAVFGAYHENFETMFSSCCVLFSIMLGDLIFDTMYSKLSLESSIVRTSLYRIGLWQIFFPDKKIIKTTTFIEILNFNKQLNKLLEFTFNCHSAYWNIKLVNSILIVRKNHIIDYDLLYNIRVMYESSQYSSGNGYKSSMLHTLLARCSISVTENCYNNWCDRYEMHKKKYIQLFDIITLIPYCNRINYTPINSHLDTSKNNGIYCLSFIKKNSLQGSILNKRLIQKHKNQDHSFELMKINLSKKCKCRDLNYIIANPTVLKKHARVKYEIKPQLCPIPVDKEIYNSFPGDILIDNVYKYYKRPIITDDEKNSLNKKIADLIFKLEIQKIS</sequence>
<proteinExistence type="predicted"/>
<evidence type="ECO:0000256" key="3">
    <source>
        <dbReference type="ARBA" id="ARBA00022989"/>
    </source>
</evidence>
<dbReference type="PANTHER" id="PTHR12127">
    <property type="entry name" value="MUCOLIPIN"/>
    <property type="match status" value="1"/>
</dbReference>
<dbReference type="InterPro" id="IPR013122">
    <property type="entry name" value="PKD1_2_channel"/>
</dbReference>
<comment type="caution">
    <text evidence="7">The sequence shown here is derived from an EMBL/GenBank/DDBJ whole genome shotgun (WGS) entry which is preliminary data.</text>
</comment>
<reference evidence="7 8" key="1">
    <citation type="submission" date="2016-04" db="EMBL/GenBank/DDBJ databases">
        <title>The genome of Intoshia linei affirms orthonectids as highly simplified spiralians.</title>
        <authorList>
            <person name="Mikhailov K.V."/>
            <person name="Slusarev G.S."/>
            <person name="Nikitin M.A."/>
            <person name="Logacheva M.D."/>
            <person name="Penin A."/>
            <person name="Aleoshin V."/>
            <person name="Panchin Y.V."/>
        </authorList>
    </citation>
    <scope>NUCLEOTIDE SEQUENCE [LARGE SCALE GENOMIC DNA]</scope>
    <source>
        <strain evidence="7">Intl2013</strain>
        <tissue evidence="7">Whole animal</tissue>
    </source>
</reference>
<dbReference type="GO" id="GO:0072345">
    <property type="term" value="F:NAADP-sensitive calcium-release channel activity"/>
    <property type="evidence" value="ECO:0007669"/>
    <property type="project" value="TreeGrafter"/>
</dbReference>
<name>A0A177AS66_9BILA</name>
<gene>
    <name evidence="7" type="ORF">A3Q56_07447</name>
</gene>
<evidence type="ECO:0000256" key="4">
    <source>
        <dbReference type="ARBA" id="ARBA00023136"/>
    </source>
</evidence>
<dbReference type="Proteomes" id="UP000078046">
    <property type="component" value="Unassembled WGS sequence"/>
</dbReference>
<feature type="domain" description="Polycystin cation channel PKD1/PKD2" evidence="6">
    <location>
        <begin position="49"/>
        <end position="108"/>
    </location>
</feature>
<evidence type="ECO:0000259" key="6">
    <source>
        <dbReference type="Pfam" id="PF08016"/>
    </source>
</evidence>
<evidence type="ECO:0000313" key="7">
    <source>
        <dbReference type="EMBL" id="OAF64846.1"/>
    </source>
</evidence>
<dbReference type="GO" id="GO:0005886">
    <property type="term" value="C:plasma membrane"/>
    <property type="evidence" value="ECO:0007669"/>
    <property type="project" value="TreeGrafter"/>
</dbReference>
<protein>
    <recommendedName>
        <fullName evidence="6">Polycystin cation channel PKD1/PKD2 domain-containing protein</fullName>
    </recommendedName>
</protein>
<dbReference type="EMBL" id="LWCA01001582">
    <property type="protein sequence ID" value="OAF64846.1"/>
    <property type="molecule type" value="Genomic_DNA"/>
</dbReference>
<dbReference type="Gene3D" id="1.10.287.70">
    <property type="match status" value="1"/>
</dbReference>
<dbReference type="InterPro" id="IPR039031">
    <property type="entry name" value="Mucolipin"/>
</dbReference>
<accession>A0A177AS66</accession>
<organism evidence="7 8">
    <name type="scientific">Intoshia linei</name>
    <dbReference type="NCBI Taxonomy" id="1819745"/>
    <lineage>
        <taxon>Eukaryota</taxon>
        <taxon>Metazoa</taxon>
        <taxon>Spiralia</taxon>
        <taxon>Lophotrochozoa</taxon>
        <taxon>Mesozoa</taxon>
        <taxon>Orthonectida</taxon>
        <taxon>Rhopaluridae</taxon>
        <taxon>Intoshia</taxon>
    </lineage>
</organism>
<dbReference type="OrthoDB" id="263481at2759"/>
<feature type="transmembrane region" description="Helical" evidence="5">
    <location>
        <begin position="20"/>
        <end position="48"/>
    </location>
</feature>
<dbReference type="AlphaFoldDB" id="A0A177AS66"/>
<evidence type="ECO:0000256" key="5">
    <source>
        <dbReference type="SAM" id="Phobius"/>
    </source>
</evidence>
<keyword evidence="3 5" id="KW-1133">Transmembrane helix</keyword>
<keyword evidence="2 5" id="KW-0812">Transmembrane</keyword>